<protein>
    <submittedName>
        <fullName evidence="5">Uncharacterized protein</fullName>
    </submittedName>
</protein>
<reference evidence="5" key="1">
    <citation type="journal article" date="2018" name="Data Brief">
        <title>Genome sequence data from 17 accessions of Ensete ventricosum, a staple food crop for millions in Ethiopia.</title>
        <authorList>
            <person name="Yemataw Z."/>
            <person name="Muzemil S."/>
            <person name="Ambachew D."/>
            <person name="Tripathi L."/>
            <person name="Tesfaye K."/>
            <person name="Chala A."/>
            <person name="Farbos A."/>
            <person name="O'Neill P."/>
            <person name="Moore K."/>
            <person name="Grant M."/>
            <person name="Studholme D.J."/>
        </authorList>
    </citation>
    <scope>NUCLEOTIDE SEQUENCE [LARGE SCALE GENOMIC DNA]</scope>
    <source>
        <tissue evidence="5">Leaf</tissue>
    </source>
</reference>
<dbReference type="InterPro" id="IPR008949">
    <property type="entry name" value="Isoprenoid_synthase_dom_sf"/>
</dbReference>
<dbReference type="InterPro" id="IPR005630">
    <property type="entry name" value="Terpene_synthase_metal-bd"/>
</dbReference>
<sequence>MSEARMSWAKNSILTTVVDDFFDFGGSREELESLISLVEEYREGKEGKLNSVSLRILQSRDGLASEEEVKKEMQRAIDGSRTELLRLVLQQDGSVVPRPCKDLFWKMCRILHVFYMKTDGFTSPKEMLVAVNSVIHEPPKVSHI</sequence>
<evidence type="ECO:0000313" key="5">
    <source>
        <dbReference type="EMBL" id="RZR70530.1"/>
    </source>
</evidence>
<comment type="cofactor">
    <cofactor evidence="1">
        <name>Mg(2+)</name>
        <dbReference type="ChEBI" id="CHEBI:18420"/>
    </cofactor>
</comment>
<name>A0A444CA60_ENSVE</name>
<proteinExistence type="predicted"/>
<evidence type="ECO:0000256" key="1">
    <source>
        <dbReference type="ARBA" id="ARBA00001946"/>
    </source>
</evidence>
<dbReference type="Gene3D" id="1.10.600.10">
    <property type="entry name" value="Farnesyl Diphosphate Synthase"/>
    <property type="match status" value="2"/>
</dbReference>
<evidence type="ECO:0000256" key="3">
    <source>
        <dbReference type="ARBA" id="ARBA00022842"/>
    </source>
</evidence>
<dbReference type="Proteomes" id="UP000290560">
    <property type="component" value="Unassembled WGS sequence"/>
</dbReference>
<keyword evidence="3" id="KW-0460">Magnesium</keyword>
<dbReference type="EMBL" id="KV875444">
    <property type="protein sequence ID" value="RZR70530.1"/>
    <property type="molecule type" value="Genomic_DNA"/>
</dbReference>
<gene>
    <name evidence="5" type="ORF">BHM03_00000382</name>
</gene>
<dbReference type="PANTHER" id="PTHR31739:SF3">
    <property type="entry name" value="ENT-KAUR-16-ENE SYNTHASE, CHLOROPLASTIC"/>
    <property type="match status" value="1"/>
</dbReference>
<dbReference type="GO" id="GO:0010333">
    <property type="term" value="F:terpene synthase activity"/>
    <property type="evidence" value="ECO:0007669"/>
    <property type="project" value="InterPro"/>
</dbReference>
<evidence type="ECO:0000256" key="4">
    <source>
        <dbReference type="ARBA" id="ARBA00023239"/>
    </source>
</evidence>
<dbReference type="PANTHER" id="PTHR31739">
    <property type="entry name" value="ENT-COPALYL DIPHOSPHATE SYNTHASE, CHLOROPLASTIC"/>
    <property type="match status" value="1"/>
</dbReference>
<dbReference type="GO" id="GO:0000287">
    <property type="term" value="F:magnesium ion binding"/>
    <property type="evidence" value="ECO:0007669"/>
    <property type="project" value="InterPro"/>
</dbReference>
<dbReference type="Pfam" id="PF03936">
    <property type="entry name" value="Terpene_synth_C"/>
    <property type="match status" value="1"/>
</dbReference>
<organism evidence="5">
    <name type="scientific">Ensete ventricosum</name>
    <name type="common">Abyssinian banana</name>
    <name type="synonym">Musa ensete</name>
    <dbReference type="NCBI Taxonomy" id="4639"/>
    <lineage>
        <taxon>Eukaryota</taxon>
        <taxon>Viridiplantae</taxon>
        <taxon>Streptophyta</taxon>
        <taxon>Embryophyta</taxon>
        <taxon>Tracheophyta</taxon>
        <taxon>Spermatophyta</taxon>
        <taxon>Magnoliopsida</taxon>
        <taxon>Liliopsida</taxon>
        <taxon>Zingiberales</taxon>
        <taxon>Musaceae</taxon>
        <taxon>Ensete</taxon>
    </lineage>
</organism>
<dbReference type="SUPFAM" id="SSF48576">
    <property type="entry name" value="Terpenoid synthases"/>
    <property type="match status" value="2"/>
</dbReference>
<keyword evidence="2" id="KW-0479">Metal-binding</keyword>
<accession>A0A444CA60</accession>
<dbReference type="GO" id="GO:0016102">
    <property type="term" value="P:diterpenoid biosynthetic process"/>
    <property type="evidence" value="ECO:0007669"/>
    <property type="project" value="TreeGrafter"/>
</dbReference>
<keyword evidence="4" id="KW-0456">Lyase</keyword>
<evidence type="ECO:0000256" key="2">
    <source>
        <dbReference type="ARBA" id="ARBA00022723"/>
    </source>
</evidence>
<dbReference type="InterPro" id="IPR050148">
    <property type="entry name" value="Terpene_synthase-like"/>
</dbReference>
<dbReference type="AlphaFoldDB" id="A0A444CA60"/>